<protein>
    <submittedName>
        <fullName evidence="1">Uncharacterized protein</fullName>
    </submittedName>
</protein>
<evidence type="ECO:0000313" key="2">
    <source>
        <dbReference type="Proteomes" id="UP000231322"/>
    </source>
</evidence>
<dbReference type="Proteomes" id="UP000231322">
    <property type="component" value="Unassembled WGS sequence"/>
</dbReference>
<name>A0A2G7HGQ7_9CLOT</name>
<proteinExistence type="predicted"/>
<gene>
    <name evidence="1" type="ORF">CS538_09170</name>
</gene>
<evidence type="ECO:0000313" key="1">
    <source>
        <dbReference type="EMBL" id="PIH04307.1"/>
    </source>
</evidence>
<dbReference type="EMBL" id="PEIK01000006">
    <property type="protein sequence ID" value="PIH04307.1"/>
    <property type="molecule type" value="Genomic_DNA"/>
</dbReference>
<accession>A0A2G7HGQ7</accession>
<dbReference type="AlphaFoldDB" id="A0A2G7HGQ7"/>
<reference evidence="1 2" key="1">
    <citation type="submission" date="2017-10" db="EMBL/GenBank/DDBJ databases">
        <title>Reclassification of Eubacterium combesii and discrepancies in the nomenclature of botulinum neurotoxin producing clostridia. Request for an Opinion.</title>
        <authorList>
            <person name="Dobritsa A.P."/>
            <person name="Kutumbaka K.K."/>
            <person name="Samadpour M."/>
        </authorList>
    </citation>
    <scope>NUCLEOTIDE SEQUENCE [LARGE SCALE GENOMIC DNA]</scope>
    <source>
        <strain evidence="1 2">DSM 20696</strain>
    </source>
</reference>
<sequence>MSTNIKNLHINILRREKVSLKTNLKRAVEGGITVVMIRLNGPQKT</sequence>
<comment type="caution">
    <text evidence="1">The sequence shown here is derived from an EMBL/GenBank/DDBJ whole genome shotgun (WGS) entry which is preliminary data.</text>
</comment>
<keyword evidence="2" id="KW-1185">Reference proteome</keyword>
<organism evidence="1 2">
    <name type="scientific">Clostridium combesii</name>
    <dbReference type="NCBI Taxonomy" id="39481"/>
    <lineage>
        <taxon>Bacteria</taxon>
        <taxon>Bacillati</taxon>
        <taxon>Bacillota</taxon>
        <taxon>Clostridia</taxon>
        <taxon>Eubacteriales</taxon>
        <taxon>Clostridiaceae</taxon>
        <taxon>Clostridium</taxon>
    </lineage>
</organism>